<dbReference type="AlphaFoldDB" id="A0A4P7N2V8"/>
<protein>
    <submittedName>
        <fullName evidence="4">Uncharacterized protein</fullName>
    </submittedName>
</protein>
<reference evidence="4 5" key="1">
    <citation type="journal article" date="2019" name="Mol. Biol. Evol.">
        <title>Blast fungal genomes show frequent chromosomal changes, gene gains and losses, and effector gene turnover.</title>
        <authorList>
            <person name="Gomez Luciano L.B."/>
            <person name="Jason Tsai I."/>
            <person name="Chuma I."/>
            <person name="Tosa Y."/>
            <person name="Chen Y.H."/>
            <person name="Li J.Y."/>
            <person name="Li M.Y."/>
            <person name="Jade Lu M.Y."/>
            <person name="Nakayashiki H."/>
            <person name="Li W.H."/>
        </authorList>
    </citation>
    <scope>NUCLEOTIDE SEQUENCE [LARGE SCALE GENOMIC DNA]</scope>
    <source>
        <strain evidence="4">MZ5-1-6</strain>
    </source>
</reference>
<sequence length="211" mass="23191">MAVASEDSLPTLKVLLVGSSNVGKSALLTRYCHDKFEPEDAAATIGIDYKRKRLAVYGKAYQLNLFDTAGQERFRTLSTSYYRGAHGVIIAYDISNRRSFTELGRWFDEVKSNTVAEIALFLVGTKLDIAPTNRAVSYEEGLALAQANGAQFCEASSKTRENVRKPFVDIVNRIVQEPVLLKKVNASRNSLGTVKVNKASAEDASWLSCAC</sequence>
<dbReference type="FunFam" id="3.40.50.300:FF:001129">
    <property type="entry name" value="ras-related protein Rab-44 isoform X2"/>
    <property type="match status" value="1"/>
</dbReference>
<keyword evidence="1" id="KW-0547">Nucleotide-binding</keyword>
<organism evidence="4 5">
    <name type="scientific">Pyricularia oryzae</name>
    <name type="common">Rice blast fungus</name>
    <name type="synonym">Magnaporthe oryzae</name>
    <dbReference type="NCBI Taxonomy" id="318829"/>
    <lineage>
        <taxon>Eukaryota</taxon>
        <taxon>Fungi</taxon>
        <taxon>Dikarya</taxon>
        <taxon>Ascomycota</taxon>
        <taxon>Pezizomycotina</taxon>
        <taxon>Sordariomycetes</taxon>
        <taxon>Sordariomycetidae</taxon>
        <taxon>Magnaporthales</taxon>
        <taxon>Pyriculariaceae</taxon>
        <taxon>Pyricularia</taxon>
    </lineage>
</organism>
<dbReference type="PROSITE" id="PS51421">
    <property type="entry name" value="RAS"/>
    <property type="match status" value="1"/>
</dbReference>
<dbReference type="CDD" id="cd00154">
    <property type="entry name" value="Rab"/>
    <property type="match status" value="1"/>
</dbReference>
<dbReference type="EMBL" id="CP034204">
    <property type="protein sequence ID" value="QBZ54254.1"/>
    <property type="molecule type" value="Genomic_DNA"/>
</dbReference>
<dbReference type="NCBIfam" id="TIGR00231">
    <property type="entry name" value="small_GTP"/>
    <property type="match status" value="1"/>
</dbReference>
<keyword evidence="2" id="KW-0342">GTP-binding</keyword>
<dbReference type="SUPFAM" id="SSF52540">
    <property type="entry name" value="P-loop containing nucleoside triphosphate hydrolases"/>
    <property type="match status" value="1"/>
</dbReference>
<accession>A0A4P7N2V8</accession>
<dbReference type="SMART" id="SM00175">
    <property type="entry name" value="RAB"/>
    <property type="match status" value="1"/>
</dbReference>
<name>A0A4P7N2V8_PYROR</name>
<evidence type="ECO:0000256" key="2">
    <source>
        <dbReference type="ARBA" id="ARBA00023134"/>
    </source>
</evidence>
<evidence type="ECO:0000313" key="4">
    <source>
        <dbReference type="EMBL" id="QBZ54254.1"/>
    </source>
</evidence>
<gene>
    <name evidence="4" type="ORF">PoMZ_09950</name>
</gene>
<evidence type="ECO:0000256" key="1">
    <source>
        <dbReference type="ARBA" id="ARBA00022741"/>
    </source>
</evidence>
<dbReference type="PROSITE" id="PS51420">
    <property type="entry name" value="RHO"/>
    <property type="match status" value="1"/>
</dbReference>
<dbReference type="PANTHER" id="PTHR47977">
    <property type="entry name" value="RAS-RELATED PROTEIN RAB"/>
    <property type="match status" value="1"/>
</dbReference>
<dbReference type="InterPro" id="IPR027417">
    <property type="entry name" value="P-loop_NTPase"/>
</dbReference>
<dbReference type="GO" id="GO:0003924">
    <property type="term" value="F:GTPase activity"/>
    <property type="evidence" value="ECO:0007669"/>
    <property type="project" value="InterPro"/>
</dbReference>
<dbReference type="VEuPathDB" id="FungiDB:M_BR32_EuGene_00093401"/>
<dbReference type="GO" id="GO:0005525">
    <property type="term" value="F:GTP binding"/>
    <property type="evidence" value="ECO:0007669"/>
    <property type="project" value="UniProtKB-KW"/>
</dbReference>
<proteinExistence type="predicted"/>
<dbReference type="Proteomes" id="UP000294847">
    <property type="component" value="Chromosome 1"/>
</dbReference>
<dbReference type="SMART" id="SM00174">
    <property type="entry name" value="RHO"/>
    <property type="match status" value="1"/>
</dbReference>
<dbReference type="PROSITE" id="PS51419">
    <property type="entry name" value="RAB"/>
    <property type="match status" value="1"/>
</dbReference>
<dbReference type="PRINTS" id="PR00449">
    <property type="entry name" value="RASTRNSFRMNG"/>
</dbReference>
<dbReference type="SMART" id="SM00173">
    <property type="entry name" value="RAS"/>
    <property type="match status" value="1"/>
</dbReference>
<dbReference type="Gene3D" id="3.40.50.300">
    <property type="entry name" value="P-loop containing nucleotide triphosphate hydrolases"/>
    <property type="match status" value="1"/>
</dbReference>
<dbReference type="InterPro" id="IPR005225">
    <property type="entry name" value="Small_GTP-bd"/>
</dbReference>
<dbReference type="SMART" id="SM00176">
    <property type="entry name" value="RAN"/>
    <property type="match status" value="1"/>
</dbReference>
<evidence type="ECO:0000313" key="5">
    <source>
        <dbReference type="Proteomes" id="UP000294847"/>
    </source>
</evidence>
<dbReference type="InterPro" id="IPR050227">
    <property type="entry name" value="Rab"/>
</dbReference>
<evidence type="ECO:0000256" key="3">
    <source>
        <dbReference type="ARBA" id="ARBA00023288"/>
    </source>
</evidence>
<keyword evidence="3" id="KW-0449">Lipoprotein</keyword>
<dbReference type="Pfam" id="PF00071">
    <property type="entry name" value="Ras"/>
    <property type="match status" value="1"/>
</dbReference>
<dbReference type="InterPro" id="IPR001806">
    <property type="entry name" value="Small_GTPase"/>
</dbReference>